<dbReference type="InterPro" id="IPR036908">
    <property type="entry name" value="RlpA-like_sf"/>
</dbReference>
<evidence type="ECO:0000313" key="4">
    <source>
        <dbReference type="Proteomes" id="UP000254400"/>
    </source>
</evidence>
<dbReference type="SUPFAM" id="SSF50685">
    <property type="entry name" value="Barwin-like endoglucanases"/>
    <property type="match status" value="1"/>
</dbReference>
<evidence type="ECO:0000256" key="1">
    <source>
        <dbReference type="ARBA" id="ARBA00022729"/>
    </source>
</evidence>
<dbReference type="GO" id="GO:0004553">
    <property type="term" value="F:hydrolase activity, hydrolyzing O-glycosyl compounds"/>
    <property type="evidence" value="ECO:0007669"/>
    <property type="project" value="InterPro"/>
</dbReference>
<dbReference type="PANTHER" id="PTHR39160">
    <property type="entry name" value="CELL WALL-BINDING PROTEIN YOCH"/>
    <property type="match status" value="1"/>
</dbReference>
<evidence type="ECO:0000259" key="2">
    <source>
        <dbReference type="Pfam" id="PF06725"/>
    </source>
</evidence>
<accession>A0A378Y143</accession>
<feature type="domain" description="3D" evidence="2">
    <location>
        <begin position="90"/>
        <end position="150"/>
    </location>
</feature>
<dbReference type="EMBL" id="UGSC01000001">
    <property type="protein sequence ID" value="SUA70261.1"/>
    <property type="molecule type" value="Genomic_DNA"/>
</dbReference>
<dbReference type="GO" id="GO:0019867">
    <property type="term" value="C:outer membrane"/>
    <property type="evidence" value="ECO:0007669"/>
    <property type="project" value="InterPro"/>
</dbReference>
<proteinExistence type="predicted"/>
<dbReference type="InterPro" id="IPR010611">
    <property type="entry name" value="3D_dom"/>
</dbReference>
<dbReference type="RefSeq" id="WP_019687654.1">
    <property type="nucleotide sequence ID" value="NZ_CP036496.1"/>
</dbReference>
<dbReference type="GO" id="GO:0009254">
    <property type="term" value="P:peptidoglycan turnover"/>
    <property type="evidence" value="ECO:0007669"/>
    <property type="project" value="InterPro"/>
</dbReference>
<dbReference type="Proteomes" id="UP000254400">
    <property type="component" value="Unassembled WGS sequence"/>
</dbReference>
<dbReference type="AlphaFoldDB" id="A0A378Y143"/>
<organism evidence="3 4">
    <name type="scientific">Paenibacillus polymyxa</name>
    <name type="common">Bacillus polymyxa</name>
    <dbReference type="NCBI Taxonomy" id="1406"/>
    <lineage>
        <taxon>Bacteria</taxon>
        <taxon>Bacillati</taxon>
        <taxon>Bacillota</taxon>
        <taxon>Bacilli</taxon>
        <taxon>Bacillales</taxon>
        <taxon>Paenibacillaceae</taxon>
        <taxon>Paenibacillus</taxon>
    </lineage>
</organism>
<dbReference type="InterPro" id="IPR051933">
    <property type="entry name" value="Resuscitation_pf_RpfB"/>
</dbReference>
<sequence>MGELILSLLLALSVWNNTEAQSVNQVREMKNTTNTKEETQIAKLDKIKQVDTYRWDRFELTAYTNNQGRNVHNKDYGRTASGKMTKAGETIAADWRVLPKGTVVYIDGVGRRVVQDKGGAIKGHKIDVYVRTESEARQFGRKKHVKVRVIKWGENKDRKQSGTAN</sequence>
<dbReference type="Pfam" id="PF06725">
    <property type="entry name" value="3D"/>
    <property type="match status" value="1"/>
</dbReference>
<keyword evidence="1" id="KW-0732">Signal</keyword>
<name>A0A378Y143_PAEPO</name>
<dbReference type="GeneID" id="93346487"/>
<gene>
    <name evidence="3" type="primary">yabE_2</name>
    <name evidence="3" type="ORF">NCTC10343_03131</name>
</gene>
<dbReference type="PANTHER" id="PTHR39160:SF4">
    <property type="entry name" value="RESUSCITATION-PROMOTING FACTOR RPFB"/>
    <property type="match status" value="1"/>
</dbReference>
<dbReference type="InterPro" id="IPR059180">
    <property type="entry name" value="3D_YorM"/>
</dbReference>
<reference evidence="3 4" key="1">
    <citation type="submission" date="2018-06" db="EMBL/GenBank/DDBJ databases">
        <authorList>
            <consortium name="Pathogen Informatics"/>
            <person name="Doyle S."/>
        </authorList>
    </citation>
    <scope>NUCLEOTIDE SEQUENCE [LARGE SCALE GENOMIC DNA]</scope>
    <source>
        <strain evidence="3 4">NCTC10343</strain>
    </source>
</reference>
<dbReference type="CDD" id="cd14667">
    <property type="entry name" value="3D_containing_proteins"/>
    <property type="match status" value="1"/>
</dbReference>
<evidence type="ECO:0000313" key="3">
    <source>
        <dbReference type="EMBL" id="SUA70261.1"/>
    </source>
</evidence>
<protein>
    <submittedName>
        <fullName evidence="3">3D domain protein</fullName>
    </submittedName>
</protein>
<dbReference type="Gene3D" id="2.40.40.10">
    <property type="entry name" value="RlpA-like domain"/>
    <property type="match status" value="1"/>
</dbReference>